<sequence>MRAPLSPPTIHMYIPSAPPPSFAHPTVAVAIGHVPLCAPSPSAATPLSPMYMLQHPFACAHPSLPPRLNHAQSMRCTSHCCGVPPHAHSHHLCTPGRCTRLHPCRVLHARAAPWRHGSTSSQCPTLRTMSLRAPPPSRSLQPHLFPSTASARAMLGLCGLGGAIMQIDCMPLFSPPPPLHTPFTFGCVLTQGGTVLFYGHHMRARRSAAKTGLAWGKGCELN</sequence>
<proteinExistence type="predicted"/>
<organism evidence="1 2">
    <name type="scientific">Mycena maculata</name>
    <dbReference type="NCBI Taxonomy" id="230809"/>
    <lineage>
        <taxon>Eukaryota</taxon>
        <taxon>Fungi</taxon>
        <taxon>Dikarya</taxon>
        <taxon>Basidiomycota</taxon>
        <taxon>Agaricomycotina</taxon>
        <taxon>Agaricomycetes</taxon>
        <taxon>Agaricomycetidae</taxon>
        <taxon>Agaricales</taxon>
        <taxon>Marasmiineae</taxon>
        <taxon>Mycenaceae</taxon>
        <taxon>Mycena</taxon>
    </lineage>
</organism>
<accession>A0AAD7J170</accession>
<evidence type="ECO:0000313" key="1">
    <source>
        <dbReference type="EMBL" id="KAJ7754690.1"/>
    </source>
</evidence>
<dbReference type="AlphaFoldDB" id="A0AAD7J170"/>
<keyword evidence="2" id="KW-1185">Reference proteome</keyword>
<reference evidence="1" key="1">
    <citation type="submission" date="2023-03" db="EMBL/GenBank/DDBJ databases">
        <title>Massive genome expansion in bonnet fungi (Mycena s.s.) driven by repeated elements and novel gene families across ecological guilds.</title>
        <authorList>
            <consortium name="Lawrence Berkeley National Laboratory"/>
            <person name="Harder C.B."/>
            <person name="Miyauchi S."/>
            <person name="Viragh M."/>
            <person name="Kuo A."/>
            <person name="Thoen E."/>
            <person name="Andreopoulos B."/>
            <person name="Lu D."/>
            <person name="Skrede I."/>
            <person name="Drula E."/>
            <person name="Henrissat B."/>
            <person name="Morin E."/>
            <person name="Kohler A."/>
            <person name="Barry K."/>
            <person name="LaButti K."/>
            <person name="Morin E."/>
            <person name="Salamov A."/>
            <person name="Lipzen A."/>
            <person name="Mereny Z."/>
            <person name="Hegedus B."/>
            <person name="Baldrian P."/>
            <person name="Stursova M."/>
            <person name="Weitz H."/>
            <person name="Taylor A."/>
            <person name="Grigoriev I.V."/>
            <person name="Nagy L.G."/>
            <person name="Martin F."/>
            <person name="Kauserud H."/>
        </authorList>
    </citation>
    <scope>NUCLEOTIDE SEQUENCE</scope>
    <source>
        <strain evidence="1">CBHHK188m</strain>
    </source>
</reference>
<dbReference type="EMBL" id="JARJLG010000066">
    <property type="protein sequence ID" value="KAJ7754690.1"/>
    <property type="molecule type" value="Genomic_DNA"/>
</dbReference>
<comment type="caution">
    <text evidence="1">The sequence shown here is derived from an EMBL/GenBank/DDBJ whole genome shotgun (WGS) entry which is preliminary data.</text>
</comment>
<dbReference type="Proteomes" id="UP001215280">
    <property type="component" value="Unassembled WGS sequence"/>
</dbReference>
<gene>
    <name evidence="1" type="ORF">DFH07DRAFT_1029173</name>
</gene>
<evidence type="ECO:0000313" key="2">
    <source>
        <dbReference type="Proteomes" id="UP001215280"/>
    </source>
</evidence>
<protein>
    <submittedName>
        <fullName evidence="1">Uncharacterized protein</fullName>
    </submittedName>
</protein>
<name>A0AAD7J170_9AGAR</name>